<dbReference type="OrthoDB" id="5846329at2759"/>
<evidence type="ECO:0000313" key="9">
    <source>
        <dbReference type="WBParaSite" id="ASIM_0001552101-mRNA-1"/>
    </source>
</evidence>
<dbReference type="AlphaFoldDB" id="A0A0M3K3I0"/>
<evidence type="ECO:0000313" key="7">
    <source>
        <dbReference type="EMBL" id="VDK53719.1"/>
    </source>
</evidence>
<dbReference type="PROSITE" id="PS50940">
    <property type="entry name" value="CHIT_BIND_II"/>
    <property type="match status" value="2"/>
</dbReference>
<dbReference type="SMART" id="SM00494">
    <property type="entry name" value="ChtBD2"/>
    <property type="match status" value="2"/>
</dbReference>
<feature type="domain" description="Chitin-binding type-2" evidence="6">
    <location>
        <begin position="127"/>
        <end position="182"/>
    </location>
</feature>
<keyword evidence="2" id="KW-0732">Signal</keyword>
<dbReference type="WBParaSite" id="ASIM_0001552101-mRNA-1">
    <property type="protein sequence ID" value="ASIM_0001552101-mRNA-1"/>
    <property type="gene ID" value="ASIM_0001552101"/>
</dbReference>
<dbReference type="GO" id="GO:0005576">
    <property type="term" value="C:extracellular region"/>
    <property type="evidence" value="ECO:0007669"/>
    <property type="project" value="InterPro"/>
</dbReference>
<evidence type="ECO:0000313" key="8">
    <source>
        <dbReference type="Proteomes" id="UP000267096"/>
    </source>
</evidence>
<dbReference type="EMBL" id="UYRR01032005">
    <property type="protein sequence ID" value="VDK53719.1"/>
    <property type="molecule type" value="Genomic_DNA"/>
</dbReference>
<feature type="domain" description="Chitin-binding type-2" evidence="6">
    <location>
        <begin position="48"/>
        <end position="94"/>
    </location>
</feature>
<dbReference type="InterPro" id="IPR002557">
    <property type="entry name" value="Chitin-bd_dom"/>
</dbReference>
<keyword evidence="5" id="KW-0325">Glycoprotein</keyword>
<proteinExistence type="predicted"/>
<sequence length="182" mass="20966">MEGRYRKSKCCRADYVCPNMQQTASEVPPSNYARTATVLSQHQSDDVNNVCNYGDKRVDYSDCKKYFSCVGEQKHFERRFCPSGQYFNERLNRCVAGDCQNGLIFGEYYEMNAPCQNCCQLIHEDIELKESSGRSGYRADTENCHKFYQCAHGKWVHKDCPGTLVWNSDALVCDWPQEGQQC</sequence>
<dbReference type="PANTHER" id="PTHR23301">
    <property type="entry name" value="CHITIN BINDING PERITROPHIN-A"/>
    <property type="match status" value="1"/>
</dbReference>
<dbReference type="PANTHER" id="PTHR23301:SF94">
    <property type="entry name" value="CHITIN-BINDING TYPE-2 DOMAIN-CONTAINING PROTEIN"/>
    <property type="match status" value="1"/>
</dbReference>
<reference evidence="9" key="1">
    <citation type="submission" date="2017-02" db="UniProtKB">
        <authorList>
            <consortium name="WormBaseParasite"/>
        </authorList>
    </citation>
    <scope>IDENTIFICATION</scope>
</reference>
<protein>
    <submittedName>
        <fullName evidence="9">Chitin-binding type-2 domain-containing protein</fullName>
    </submittedName>
</protein>
<accession>A0A0M3K3I0</accession>
<evidence type="ECO:0000256" key="5">
    <source>
        <dbReference type="ARBA" id="ARBA00023180"/>
    </source>
</evidence>
<reference evidence="7 8" key="2">
    <citation type="submission" date="2018-11" db="EMBL/GenBank/DDBJ databases">
        <authorList>
            <consortium name="Pathogen Informatics"/>
        </authorList>
    </citation>
    <scope>NUCLEOTIDE SEQUENCE [LARGE SCALE GENOMIC DNA]</scope>
</reference>
<dbReference type="Gene3D" id="2.170.140.10">
    <property type="entry name" value="Chitin binding domain"/>
    <property type="match status" value="2"/>
</dbReference>
<evidence type="ECO:0000259" key="6">
    <source>
        <dbReference type="PROSITE" id="PS50940"/>
    </source>
</evidence>
<dbReference type="GO" id="GO:0008061">
    <property type="term" value="F:chitin binding"/>
    <property type="evidence" value="ECO:0007669"/>
    <property type="project" value="UniProtKB-KW"/>
</dbReference>
<gene>
    <name evidence="7" type="ORF">ASIM_LOCUS14928</name>
</gene>
<keyword evidence="8" id="KW-1185">Reference proteome</keyword>
<keyword evidence="1" id="KW-0147">Chitin-binding</keyword>
<dbReference type="InterPro" id="IPR036508">
    <property type="entry name" value="Chitin-bd_dom_sf"/>
</dbReference>
<dbReference type="Proteomes" id="UP000267096">
    <property type="component" value="Unassembled WGS sequence"/>
</dbReference>
<evidence type="ECO:0000256" key="4">
    <source>
        <dbReference type="ARBA" id="ARBA00023157"/>
    </source>
</evidence>
<evidence type="ECO:0000256" key="3">
    <source>
        <dbReference type="ARBA" id="ARBA00022737"/>
    </source>
</evidence>
<keyword evidence="3" id="KW-0677">Repeat</keyword>
<dbReference type="InterPro" id="IPR051940">
    <property type="entry name" value="Chitin_bind-dev_reg"/>
</dbReference>
<dbReference type="SUPFAM" id="SSF57625">
    <property type="entry name" value="Invertebrate chitin-binding proteins"/>
    <property type="match status" value="2"/>
</dbReference>
<organism evidence="9">
    <name type="scientific">Anisakis simplex</name>
    <name type="common">Herring worm</name>
    <dbReference type="NCBI Taxonomy" id="6269"/>
    <lineage>
        <taxon>Eukaryota</taxon>
        <taxon>Metazoa</taxon>
        <taxon>Ecdysozoa</taxon>
        <taxon>Nematoda</taxon>
        <taxon>Chromadorea</taxon>
        <taxon>Rhabditida</taxon>
        <taxon>Spirurina</taxon>
        <taxon>Ascaridomorpha</taxon>
        <taxon>Ascaridoidea</taxon>
        <taxon>Anisakidae</taxon>
        <taxon>Anisakis</taxon>
        <taxon>Anisakis simplex complex</taxon>
    </lineage>
</organism>
<dbReference type="Pfam" id="PF01607">
    <property type="entry name" value="CBM_14"/>
    <property type="match status" value="2"/>
</dbReference>
<keyword evidence="4" id="KW-1015">Disulfide bond</keyword>
<evidence type="ECO:0000256" key="2">
    <source>
        <dbReference type="ARBA" id="ARBA00022729"/>
    </source>
</evidence>
<evidence type="ECO:0000256" key="1">
    <source>
        <dbReference type="ARBA" id="ARBA00022669"/>
    </source>
</evidence>
<name>A0A0M3K3I0_ANISI</name>